<dbReference type="PANTHER" id="PTHR45128">
    <property type="entry name" value="METHYLTRANSFERASE TYPE 11"/>
    <property type="match status" value="1"/>
</dbReference>
<dbReference type="Gene3D" id="3.40.50.150">
    <property type="entry name" value="Vaccinia Virus protein VP39"/>
    <property type="match status" value="1"/>
</dbReference>
<dbReference type="InterPro" id="IPR029063">
    <property type="entry name" value="SAM-dependent_MTases_sf"/>
</dbReference>
<dbReference type="RefSeq" id="XP_030832656.1">
    <property type="nucleotide sequence ID" value="XM_030976796.1"/>
</dbReference>
<dbReference type="InParanoid" id="A0A7M7N8P3"/>
<reference evidence="3" key="2">
    <citation type="submission" date="2021-01" db="UniProtKB">
        <authorList>
            <consortium name="EnsemblMetazoa"/>
        </authorList>
    </citation>
    <scope>IDENTIFICATION</scope>
</reference>
<accession>A0A7M7N8P3</accession>
<dbReference type="KEGG" id="spu:115920617"/>
<organism evidence="3 4">
    <name type="scientific">Strongylocentrotus purpuratus</name>
    <name type="common">Purple sea urchin</name>
    <dbReference type="NCBI Taxonomy" id="7668"/>
    <lineage>
        <taxon>Eukaryota</taxon>
        <taxon>Metazoa</taxon>
        <taxon>Echinodermata</taxon>
        <taxon>Eleutherozoa</taxon>
        <taxon>Echinozoa</taxon>
        <taxon>Echinoidea</taxon>
        <taxon>Euechinoidea</taxon>
        <taxon>Echinacea</taxon>
        <taxon>Camarodonta</taxon>
        <taxon>Echinidea</taxon>
        <taxon>Strongylocentrotidae</taxon>
        <taxon>Strongylocentrotus</taxon>
    </lineage>
</organism>
<evidence type="ECO:0000313" key="3">
    <source>
        <dbReference type="EnsemblMetazoa" id="XP_030832656"/>
    </source>
</evidence>
<dbReference type="Proteomes" id="UP000007110">
    <property type="component" value="Unassembled WGS sequence"/>
</dbReference>
<dbReference type="CDD" id="cd02440">
    <property type="entry name" value="AdoMet_MTases"/>
    <property type="match status" value="1"/>
</dbReference>
<name>A0A7M7N8P3_STRPU</name>
<dbReference type="EnsemblMetazoa" id="XM_030976796">
    <property type="protein sequence ID" value="XP_030832656"/>
    <property type="gene ID" value="LOC115920617"/>
</dbReference>
<dbReference type="InterPro" id="IPR036388">
    <property type="entry name" value="WH-like_DNA-bd_sf"/>
</dbReference>
<dbReference type="InterPro" id="IPR048711">
    <property type="entry name" value="WHD_Rv2258c"/>
</dbReference>
<reference evidence="4" key="1">
    <citation type="submission" date="2015-02" db="EMBL/GenBank/DDBJ databases">
        <title>Genome sequencing for Strongylocentrotus purpuratus.</title>
        <authorList>
            <person name="Murali S."/>
            <person name="Liu Y."/>
            <person name="Vee V."/>
            <person name="English A."/>
            <person name="Wang M."/>
            <person name="Skinner E."/>
            <person name="Han Y."/>
            <person name="Muzny D.M."/>
            <person name="Worley K.C."/>
            <person name="Gibbs R.A."/>
        </authorList>
    </citation>
    <scope>NUCLEOTIDE SEQUENCE</scope>
</reference>
<dbReference type="Pfam" id="PF21320">
    <property type="entry name" value="WHD_Rv2258c"/>
    <property type="match status" value="1"/>
</dbReference>
<evidence type="ECO:0008006" key="5">
    <source>
        <dbReference type="Google" id="ProtNLM"/>
    </source>
</evidence>
<evidence type="ECO:0000259" key="2">
    <source>
        <dbReference type="Pfam" id="PF21320"/>
    </source>
</evidence>
<dbReference type="Gene3D" id="1.10.10.10">
    <property type="entry name" value="Winged helix-like DNA-binding domain superfamily/Winged helix DNA-binding domain"/>
    <property type="match status" value="1"/>
</dbReference>
<dbReference type="AlphaFoldDB" id="A0A7M7N8P3"/>
<keyword evidence="4" id="KW-1185">Reference proteome</keyword>
<dbReference type="InterPro" id="IPR053173">
    <property type="entry name" value="SAM-binding_MTase"/>
</dbReference>
<dbReference type="FunCoup" id="A0A7M7N8P3">
    <property type="interactions" value="19"/>
</dbReference>
<sequence length="364" mass="40664">MAEAGEKETHDQFEKRFSTLVIHGFVSLSTSLGIQSGLFDALIKLKDEERTVKEIADTAGLKERYVKEWLGVMVAADIVDINPETEKYSLPPHRITFFQSGSSDSNLAVTLTDLTMYGAVYKKLLDCLKKDGPQGLSYSEYTDFHTVMSNHSSIWVLQHLVQDFIPSMPQIEERMKSGIRILDLGCGRGLASLAFAESYPNSTVVGLDISQEAINYGKERAKEKGLTNVEFIREDAACIPDDWNNTIDYIYTFNVIHDLAHADKVLLALNRILKPDGVFSMIDIDCKTKHSENASNEYCSMLYTMSLFHCLAISLFFEGSVGLGTCWGREKATEFLKDAGFQVDSITKPVGSSQAHYMCTKILK</sequence>
<dbReference type="Pfam" id="PF13847">
    <property type="entry name" value="Methyltransf_31"/>
    <property type="match status" value="1"/>
</dbReference>
<dbReference type="SUPFAM" id="SSF53335">
    <property type="entry name" value="S-adenosyl-L-methionine-dependent methyltransferases"/>
    <property type="match status" value="1"/>
</dbReference>
<dbReference type="SUPFAM" id="SSF46785">
    <property type="entry name" value="Winged helix' DNA-binding domain"/>
    <property type="match status" value="1"/>
</dbReference>
<dbReference type="PANTHER" id="PTHR45128:SF1">
    <property type="entry name" value="S-ADENOSYLMETHIONINE-DEPENDENT METHYLTRANSFERASE RV2258C"/>
    <property type="match status" value="1"/>
</dbReference>
<protein>
    <recommendedName>
        <fullName evidence="5">Methyltransferase domain-containing protein</fullName>
    </recommendedName>
</protein>
<dbReference type="InterPro" id="IPR025714">
    <property type="entry name" value="Methyltranfer_dom"/>
</dbReference>
<proteinExistence type="predicted"/>
<evidence type="ECO:0000259" key="1">
    <source>
        <dbReference type="Pfam" id="PF13847"/>
    </source>
</evidence>
<feature type="domain" description="S-adenosylmethionine-dependent methyltransferase Rv2258c-like winged HTH" evidence="2">
    <location>
        <begin position="25"/>
        <end position="97"/>
    </location>
</feature>
<dbReference type="OMA" id="NDLYVCK"/>
<feature type="domain" description="Methyltransferase" evidence="1">
    <location>
        <begin position="176"/>
        <end position="302"/>
    </location>
</feature>
<dbReference type="OrthoDB" id="565050at2759"/>
<dbReference type="GeneID" id="115920617"/>
<dbReference type="InterPro" id="IPR036390">
    <property type="entry name" value="WH_DNA-bd_sf"/>
</dbReference>
<evidence type="ECO:0000313" key="4">
    <source>
        <dbReference type="Proteomes" id="UP000007110"/>
    </source>
</evidence>